<keyword evidence="2" id="KW-0808">Transferase</keyword>
<reference evidence="4 5" key="1">
    <citation type="submission" date="2018-06" db="EMBL/GenBank/DDBJ databases">
        <title>Lujinxingia sediminis gen. nov. sp. nov., a new facultative anaerobic member of the class Deltaproteobacteria, and proposal of Lujinxingaceae fam. nov.</title>
        <authorList>
            <person name="Guo L.-Y."/>
            <person name="Li C.-M."/>
            <person name="Wang S."/>
            <person name="Du Z.-J."/>
        </authorList>
    </citation>
    <scope>NUCLEOTIDE SEQUENCE [LARGE SCALE GENOMIC DNA]</scope>
    <source>
        <strain evidence="4 5">FA350</strain>
    </source>
</reference>
<evidence type="ECO:0000256" key="1">
    <source>
        <dbReference type="ARBA" id="ARBA00010401"/>
    </source>
</evidence>
<sequence>MTAAKQISEEELWAQVSEAQRGVLEANHFDVEEFMALRQAYLSGELSASKNRLGGEVEVPADEDVRELPGRDSAEGRAFIALGEAAISRGEVGIVVLNGGMATRFGGVVKGCVEVFDGLSFLALKARDIGRYGSAARMLLMNSFATAEKTAQHLRAHDNFGLNTDQIIHFNQSVSLRMAPEGELFRRDEAQNVSLYAPGHGDLQTAIRREALAEFRRSGGKYLMMSNVDNILATLDPLVVGMHVDASSRGVQMSVEAVQKKPGQVGGFVARVDGMPQIVEHFRLPDASLKDALQLLNTNTFLFDADALEEQAELTWFVVEKTVDGRSAIQFERLAGELSAVLKTAILKVPSTGDDSRFEPVKRREDLAQNRDRLKSLMAGRGII</sequence>
<proteinExistence type="inferred from homology"/>
<dbReference type="InterPro" id="IPR016267">
    <property type="entry name" value="UDPGP_trans"/>
</dbReference>
<dbReference type="EMBL" id="CP030032">
    <property type="protein sequence ID" value="AWV90166.1"/>
    <property type="molecule type" value="Genomic_DNA"/>
</dbReference>
<keyword evidence="5" id="KW-1185">Reference proteome</keyword>
<organism evidence="4 5">
    <name type="scientific">Bradymonas sediminis</name>
    <dbReference type="NCBI Taxonomy" id="1548548"/>
    <lineage>
        <taxon>Bacteria</taxon>
        <taxon>Deltaproteobacteria</taxon>
        <taxon>Bradymonadales</taxon>
        <taxon>Bradymonadaceae</taxon>
        <taxon>Bradymonas</taxon>
    </lineage>
</organism>
<protein>
    <submittedName>
        <fullName evidence="4">Uncharacterized protein</fullName>
    </submittedName>
</protein>
<dbReference type="PANTHER" id="PTHR43511">
    <property type="match status" value="1"/>
</dbReference>
<accession>A0A2Z4FN22</accession>
<evidence type="ECO:0000313" key="4">
    <source>
        <dbReference type="EMBL" id="AWV90166.1"/>
    </source>
</evidence>
<dbReference type="OrthoDB" id="9804758at2"/>
<evidence type="ECO:0000313" key="5">
    <source>
        <dbReference type="Proteomes" id="UP000249799"/>
    </source>
</evidence>
<dbReference type="GO" id="GO:0006011">
    <property type="term" value="P:UDP-alpha-D-glucose metabolic process"/>
    <property type="evidence" value="ECO:0007669"/>
    <property type="project" value="InterPro"/>
</dbReference>
<keyword evidence="3" id="KW-0548">Nucleotidyltransferase</keyword>
<dbReference type="KEGG" id="bsed:DN745_12815"/>
<dbReference type="Gene3D" id="3.90.550.10">
    <property type="entry name" value="Spore Coat Polysaccharide Biosynthesis Protein SpsA, Chain A"/>
    <property type="match status" value="1"/>
</dbReference>
<dbReference type="Pfam" id="PF01704">
    <property type="entry name" value="UDPGP"/>
    <property type="match status" value="1"/>
</dbReference>
<dbReference type="SUPFAM" id="SSF53448">
    <property type="entry name" value="Nucleotide-diphospho-sugar transferases"/>
    <property type="match status" value="1"/>
</dbReference>
<comment type="similarity">
    <text evidence="1">Belongs to the UDPGP type 1 family.</text>
</comment>
<dbReference type="Proteomes" id="UP000249799">
    <property type="component" value="Chromosome"/>
</dbReference>
<evidence type="ECO:0000256" key="2">
    <source>
        <dbReference type="ARBA" id="ARBA00022679"/>
    </source>
</evidence>
<dbReference type="AlphaFoldDB" id="A0A2Z4FN22"/>
<dbReference type="InterPro" id="IPR002618">
    <property type="entry name" value="UDPGP_fam"/>
</dbReference>
<name>A0A2Z4FN22_9DELT</name>
<dbReference type="RefSeq" id="WP_111335397.1">
    <property type="nucleotide sequence ID" value="NZ_CP030032.1"/>
</dbReference>
<evidence type="ECO:0000256" key="3">
    <source>
        <dbReference type="ARBA" id="ARBA00022695"/>
    </source>
</evidence>
<dbReference type="InterPro" id="IPR029044">
    <property type="entry name" value="Nucleotide-diphossugar_trans"/>
</dbReference>
<dbReference type="GO" id="GO:0003983">
    <property type="term" value="F:UTP:glucose-1-phosphate uridylyltransferase activity"/>
    <property type="evidence" value="ECO:0007669"/>
    <property type="project" value="InterPro"/>
</dbReference>
<gene>
    <name evidence="4" type="ORF">DN745_12815</name>
</gene>